<accession>A0A550CXT3</accession>
<organism evidence="7 8">
    <name type="scientific">Schizophyllum amplum</name>
    <dbReference type="NCBI Taxonomy" id="97359"/>
    <lineage>
        <taxon>Eukaryota</taxon>
        <taxon>Fungi</taxon>
        <taxon>Dikarya</taxon>
        <taxon>Basidiomycota</taxon>
        <taxon>Agaricomycotina</taxon>
        <taxon>Agaricomycetes</taxon>
        <taxon>Agaricomycetidae</taxon>
        <taxon>Agaricales</taxon>
        <taxon>Schizophyllaceae</taxon>
        <taxon>Schizophyllum</taxon>
    </lineage>
</organism>
<keyword evidence="5" id="KW-0949">S-adenosyl-L-methionine</keyword>
<dbReference type="Pfam" id="PF04140">
    <property type="entry name" value="ICMT"/>
    <property type="match status" value="1"/>
</dbReference>
<feature type="chain" id="PRO_5022201381" description="Protein-S-isoprenylcysteine O-methyltransferase" evidence="6">
    <location>
        <begin position="19"/>
        <end position="244"/>
    </location>
</feature>
<dbReference type="GO" id="GO:0005789">
    <property type="term" value="C:endoplasmic reticulum membrane"/>
    <property type="evidence" value="ECO:0007669"/>
    <property type="project" value="UniProtKB-SubCell"/>
</dbReference>
<comment type="subcellular location">
    <subcellularLocation>
        <location evidence="5">Endoplasmic reticulum membrane</location>
        <topology evidence="5">Multi-pass membrane protein</topology>
    </subcellularLocation>
    <subcellularLocation>
        <location evidence="1">Membrane</location>
        <topology evidence="1">Multi-pass membrane protein</topology>
    </subcellularLocation>
</comment>
<comment type="caution">
    <text evidence="5">Lacks conserved residue(s) required for the propagation of feature annotation.</text>
</comment>
<dbReference type="Proteomes" id="UP000320762">
    <property type="component" value="Unassembled WGS sequence"/>
</dbReference>
<evidence type="ECO:0000256" key="5">
    <source>
        <dbReference type="RuleBase" id="RU362022"/>
    </source>
</evidence>
<dbReference type="OrthoDB" id="422086at2759"/>
<comment type="caution">
    <text evidence="7">The sequence shown here is derived from an EMBL/GenBank/DDBJ whole genome shotgun (WGS) entry which is preliminary data.</text>
</comment>
<evidence type="ECO:0000256" key="4">
    <source>
        <dbReference type="ARBA" id="ARBA00023136"/>
    </source>
</evidence>
<feature type="transmembrane region" description="Helical" evidence="5">
    <location>
        <begin position="191"/>
        <end position="210"/>
    </location>
</feature>
<dbReference type="AlphaFoldDB" id="A0A550CXT3"/>
<feature type="transmembrane region" description="Helical" evidence="5">
    <location>
        <begin position="60"/>
        <end position="80"/>
    </location>
</feature>
<dbReference type="STRING" id="97359.A0A550CXT3"/>
<sequence length="244" mass="26440">MSLIVLAKIPLLLLATAALHIAATPPHPPPDEKEKDAVSQFVKLEAMLKTRSVPAIVKTIGWIACICEIFAILTASMSLISKSGLVFRPAITTPGHECALGIALSPTFIACGITAAVGGFVRWHCYRALGRLFTFEMSIRQGHTLVTNGPYAYARHPGYTAILLTVTGIAGMHAARGSWVRECDVVGTPGGFLAAGAYLLLVTMVTVGLLRRMSTEDETLKKEFGREWEDYADRVPCKLVPWVY</sequence>
<dbReference type="PANTHER" id="PTHR12714">
    <property type="entry name" value="PROTEIN-S ISOPRENYLCYSTEINE O-METHYLTRANSFERASE"/>
    <property type="match status" value="1"/>
</dbReference>
<proteinExistence type="inferred from homology"/>
<keyword evidence="6" id="KW-0732">Signal</keyword>
<comment type="similarity">
    <text evidence="5">Belongs to the class VI-like SAM-binding methyltransferase superfamily. Isoprenylcysteine carboxyl methyltransferase family.</text>
</comment>
<dbReference type="PANTHER" id="PTHR12714:SF9">
    <property type="entry name" value="PROTEIN-S-ISOPRENYLCYSTEINE O-METHYLTRANSFERASE"/>
    <property type="match status" value="1"/>
</dbReference>
<dbReference type="EC" id="2.1.1.100" evidence="5"/>
<evidence type="ECO:0000256" key="1">
    <source>
        <dbReference type="ARBA" id="ARBA00004141"/>
    </source>
</evidence>
<dbReference type="GO" id="GO:0032259">
    <property type="term" value="P:methylation"/>
    <property type="evidence" value="ECO:0007669"/>
    <property type="project" value="UniProtKB-KW"/>
</dbReference>
<keyword evidence="5" id="KW-0256">Endoplasmic reticulum</keyword>
<evidence type="ECO:0000313" key="8">
    <source>
        <dbReference type="Proteomes" id="UP000320762"/>
    </source>
</evidence>
<keyword evidence="4 5" id="KW-0472">Membrane</keyword>
<keyword evidence="5" id="KW-0489">Methyltransferase</keyword>
<reference evidence="7 8" key="1">
    <citation type="journal article" date="2019" name="New Phytol.">
        <title>Comparative genomics reveals unique wood-decay strategies and fruiting body development in the Schizophyllaceae.</title>
        <authorList>
            <person name="Almasi E."/>
            <person name="Sahu N."/>
            <person name="Krizsan K."/>
            <person name="Balint B."/>
            <person name="Kovacs G.M."/>
            <person name="Kiss B."/>
            <person name="Cseklye J."/>
            <person name="Drula E."/>
            <person name="Henrissat B."/>
            <person name="Nagy I."/>
            <person name="Chovatia M."/>
            <person name="Adam C."/>
            <person name="LaButti K."/>
            <person name="Lipzen A."/>
            <person name="Riley R."/>
            <person name="Grigoriev I.V."/>
            <person name="Nagy L.G."/>
        </authorList>
    </citation>
    <scope>NUCLEOTIDE SEQUENCE [LARGE SCALE GENOMIC DNA]</scope>
    <source>
        <strain evidence="7 8">NL-1724</strain>
    </source>
</reference>
<keyword evidence="3 5" id="KW-1133">Transmembrane helix</keyword>
<dbReference type="Gene3D" id="1.20.120.1630">
    <property type="match status" value="1"/>
</dbReference>
<evidence type="ECO:0000256" key="2">
    <source>
        <dbReference type="ARBA" id="ARBA00022692"/>
    </source>
</evidence>
<keyword evidence="8" id="KW-1185">Reference proteome</keyword>
<dbReference type="GO" id="GO:0004671">
    <property type="term" value="F:protein C-terminal S-isoprenylcysteine carboxyl O-methyltransferase activity"/>
    <property type="evidence" value="ECO:0007669"/>
    <property type="project" value="UniProtKB-EC"/>
</dbReference>
<feature type="signal peptide" evidence="6">
    <location>
        <begin position="1"/>
        <end position="18"/>
    </location>
</feature>
<dbReference type="EMBL" id="VDMD01000001">
    <property type="protein sequence ID" value="TRM69591.1"/>
    <property type="molecule type" value="Genomic_DNA"/>
</dbReference>
<keyword evidence="5" id="KW-0808">Transferase</keyword>
<evidence type="ECO:0000256" key="3">
    <source>
        <dbReference type="ARBA" id="ARBA00022989"/>
    </source>
</evidence>
<feature type="transmembrane region" description="Helical" evidence="5">
    <location>
        <begin position="159"/>
        <end position="179"/>
    </location>
</feature>
<comment type="catalytic activity">
    <reaction evidence="5">
        <text>[protein]-C-terminal S-[(2E,6E)-farnesyl]-L-cysteine + S-adenosyl-L-methionine = [protein]-C-terminal S-[(2E,6E)-farnesyl]-L-cysteine methyl ester + S-adenosyl-L-homocysteine</text>
        <dbReference type="Rhea" id="RHEA:21672"/>
        <dbReference type="Rhea" id="RHEA-COMP:12125"/>
        <dbReference type="Rhea" id="RHEA-COMP:12126"/>
        <dbReference type="ChEBI" id="CHEBI:57856"/>
        <dbReference type="ChEBI" id="CHEBI:59789"/>
        <dbReference type="ChEBI" id="CHEBI:90510"/>
        <dbReference type="ChEBI" id="CHEBI:90511"/>
        <dbReference type="EC" id="2.1.1.100"/>
    </reaction>
</comment>
<evidence type="ECO:0000313" key="7">
    <source>
        <dbReference type="EMBL" id="TRM69591.1"/>
    </source>
</evidence>
<gene>
    <name evidence="7" type="ORF">BD626DRAFT_15019</name>
</gene>
<protein>
    <recommendedName>
        <fullName evidence="5">Protein-S-isoprenylcysteine O-methyltransferase</fullName>
        <ecNumber evidence="5">2.1.1.100</ecNumber>
    </recommendedName>
</protein>
<name>A0A550CXT3_9AGAR</name>
<dbReference type="InterPro" id="IPR007269">
    <property type="entry name" value="ICMT_MeTrfase"/>
</dbReference>
<evidence type="ECO:0000256" key="6">
    <source>
        <dbReference type="SAM" id="SignalP"/>
    </source>
</evidence>
<keyword evidence="2 5" id="KW-0812">Transmembrane</keyword>